<dbReference type="SMART" id="SM00597">
    <property type="entry name" value="ZnF_TTF"/>
    <property type="match status" value="1"/>
</dbReference>
<dbReference type="EMBL" id="CAJGYO010000014">
    <property type="protein sequence ID" value="CAD6267889.1"/>
    <property type="molecule type" value="Genomic_DNA"/>
</dbReference>
<keyword evidence="4" id="KW-1185">Reference proteome</keyword>
<comment type="caution">
    <text evidence="3">The sequence shown here is derived from an EMBL/GenBank/DDBJ whole genome shotgun (WGS) entry which is preliminary data.</text>
</comment>
<dbReference type="PANTHER" id="PTHR11697:SF230">
    <property type="entry name" value="ZINC FINGER, MYM DOMAIN CONTAINING 1"/>
    <property type="match status" value="1"/>
</dbReference>
<dbReference type="OrthoDB" id="1705400at2759"/>
<dbReference type="AlphaFoldDB" id="A0A811RDF4"/>
<evidence type="ECO:0000313" key="3">
    <source>
        <dbReference type="EMBL" id="CAD6267889.1"/>
    </source>
</evidence>
<dbReference type="GO" id="GO:0046983">
    <property type="term" value="F:protein dimerization activity"/>
    <property type="evidence" value="ECO:0007669"/>
    <property type="project" value="InterPro"/>
</dbReference>
<dbReference type="InterPro" id="IPR055298">
    <property type="entry name" value="AtLOH3-like"/>
</dbReference>
<name>A0A811RDF4_9POAL</name>
<evidence type="ECO:0000313" key="4">
    <source>
        <dbReference type="Proteomes" id="UP000604825"/>
    </source>
</evidence>
<dbReference type="PANTHER" id="PTHR11697">
    <property type="entry name" value="GENERAL TRANSCRIPTION FACTOR 2-RELATED ZINC FINGER PROTEIN"/>
    <property type="match status" value="1"/>
</dbReference>
<dbReference type="InterPro" id="IPR008906">
    <property type="entry name" value="HATC_C_dom"/>
</dbReference>
<feature type="domain" description="TTF-type" evidence="2">
    <location>
        <begin position="169"/>
        <end position="262"/>
    </location>
</feature>
<dbReference type="InterPro" id="IPR025398">
    <property type="entry name" value="DUF4371"/>
</dbReference>
<gene>
    <name evidence="3" type="ORF">NCGR_LOCUS51194</name>
</gene>
<dbReference type="SUPFAM" id="SSF53098">
    <property type="entry name" value="Ribonuclease H-like"/>
    <property type="match status" value="1"/>
</dbReference>
<feature type="region of interest" description="Disordered" evidence="1">
    <location>
        <begin position="55"/>
        <end position="80"/>
    </location>
</feature>
<organism evidence="3 4">
    <name type="scientific">Miscanthus lutarioriparius</name>
    <dbReference type="NCBI Taxonomy" id="422564"/>
    <lineage>
        <taxon>Eukaryota</taxon>
        <taxon>Viridiplantae</taxon>
        <taxon>Streptophyta</taxon>
        <taxon>Embryophyta</taxon>
        <taxon>Tracheophyta</taxon>
        <taxon>Spermatophyta</taxon>
        <taxon>Magnoliopsida</taxon>
        <taxon>Liliopsida</taxon>
        <taxon>Poales</taxon>
        <taxon>Poaceae</taxon>
        <taxon>PACMAD clade</taxon>
        <taxon>Panicoideae</taxon>
        <taxon>Andropogonodae</taxon>
        <taxon>Andropogoneae</taxon>
        <taxon>Saccharinae</taxon>
        <taxon>Miscanthus</taxon>
    </lineage>
</organism>
<accession>A0A811RDF4</accession>
<proteinExistence type="predicted"/>
<dbReference type="InterPro" id="IPR012337">
    <property type="entry name" value="RNaseH-like_sf"/>
</dbReference>
<dbReference type="InterPro" id="IPR006580">
    <property type="entry name" value="Znf_TTF"/>
</dbReference>
<evidence type="ECO:0000256" key="1">
    <source>
        <dbReference type="SAM" id="MobiDB-lite"/>
    </source>
</evidence>
<sequence length="825" mass="93315">MTRADWAGDWATGRVAAAPARVGWLLPNGRRRRRSAEIPAGGGSRQQRLCITGAGQQPAGAQRAGRSAQPAGAQRAGLASSQQPAGARRAALGLLLFLHFAFAEIWGTGRQQALGGSTAAPTGQQPAGNRIPIEEYPPEIRDQVRRAYALRCPTQPHNLTFARKWQNGQWRSFQQTWFDEFDWLEYSESKDAAYCLYCYLFFDPGKPEKFGSSVFAKDGYTNRKKAKDNFNQHGTCKTHNNARLKCDDFMNQRTNVARRIDVISKEEEKRYEIRLNSSLDVARFLIMQGDAFRGHDESSTSNNKGTYREMVDWYKDKVEIVKDATIKMAIILRFVNDEGKVMERLLGLQHVESCTAASLKEALVKMLNSHKLPISSLRGQGYDGASNMRGEFNGVQKLIRDENPYAFYVHCFAHQLQLVVVIVATSTPAIADFFNYVPLIVNTVGASCMRKDALLAKHHDVLLEKLESGEIITGKGLNQECSLARPGDTRWGSHLKTLLRILVMWEAVIDILEIVKKDSVKPGNNGGAFGLIGKMERFDFVFIMHLMIKLLSITDSLSHALQRKDQNIVEAMQLIIDVKEQLQDMRDNGWDPLFKRVKTFCDKNEIEVPDMDKEINARGTSTRRKQKVTNMHFYHVEIFLAAIDAILSEMNHRFGEVSSELLVCMACLNPRNSFSNFDVDKLVRLAEIYAVDFDVGDLLLLPGQLRGFVSHARRTQDFLGCTELGKVAEIMVKTKMNTSYGLVYRLIELTLTLPVATASVERIFSAMSIVKTDLRNKMGDEWLNDLMICYTEKKIFRSIKNDKIIKRFEDMKTRRMLVPRNNLVV</sequence>
<evidence type="ECO:0000259" key="2">
    <source>
        <dbReference type="SMART" id="SM00597"/>
    </source>
</evidence>
<dbReference type="Pfam" id="PF14291">
    <property type="entry name" value="DUF4371"/>
    <property type="match status" value="1"/>
</dbReference>
<protein>
    <recommendedName>
        <fullName evidence="2">TTF-type domain-containing protein</fullName>
    </recommendedName>
</protein>
<feature type="compositionally biased region" description="Low complexity" evidence="1">
    <location>
        <begin position="55"/>
        <end position="77"/>
    </location>
</feature>
<reference evidence="3" key="1">
    <citation type="submission" date="2020-10" db="EMBL/GenBank/DDBJ databases">
        <authorList>
            <person name="Han B."/>
            <person name="Lu T."/>
            <person name="Zhao Q."/>
            <person name="Huang X."/>
            <person name="Zhao Y."/>
        </authorList>
    </citation>
    <scope>NUCLEOTIDE SEQUENCE</scope>
</reference>
<dbReference type="Proteomes" id="UP000604825">
    <property type="component" value="Unassembled WGS sequence"/>
</dbReference>
<dbReference type="Pfam" id="PF05699">
    <property type="entry name" value="Dimer_Tnp_hAT"/>
    <property type="match status" value="1"/>
</dbReference>